<proteinExistence type="predicted"/>
<evidence type="ECO:0000313" key="1">
    <source>
        <dbReference type="EMBL" id="QEK39357.1"/>
    </source>
</evidence>
<reference evidence="1 2" key="1">
    <citation type="submission" date="2019-08" db="EMBL/GenBank/DDBJ databases">
        <title>Highly reduced genomes of protist endosymbionts show evolutionary convergence.</title>
        <authorList>
            <person name="George E."/>
            <person name="Husnik F."/>
            <person name="Tashyreva D."/>
            <person name="Prokopchuk G."/>
            <person name="Horak A."/>
            <person name="Kwong W.K."/>
            <person name="Lukes J."/>
            <person name="Keeling P.J."/>
        </authorList>
    </citation>
    <scope>NUCLEOTIDE SEQUENCE [LARGE SCALE GENOMIC DNA]</scope>
    <source>
        <strain evidence="1">1621</strain>
    </source>
</reference>
<dbReference type="OrthoDB" id="479677at2"/>
<gene>
    <name evidence="1" type="ORF">FZC37_00130</name>
</gene>
<evidence type="ECO:0000313" key="2">
    <source>
        <dbReference type="Proteomes" id="UP000323844"/>
    </source>
</evidence>
<dbReference type="RefSeq" id="WP_148951718.1">
    <property type="nucleotide sequence ID" value="NZ_CP043312.1"/>
</dbReference>
<keyword evidence="2" id="KW-1185">Reference proteome</keyword>
<accession>A0A5C0UHW7</accession>
<protein>
    <submittedName>
        <fullName evidence="1">Uncharacterized protein</fullName>
    </submittedName>
</protein>
<organism evidence="1 2">
    <name type="scientific">Candidatus Sneabacter namystus</name>
    <dbReference type="NCBI Taxonomy" id="2601646"/>
    <lineage>
        <taxon>Bacteria</taxon>
        <taxon>Pseudomonadati</taxon>
        <taxon>Pseudomonadota</taxon>
        <taxon>Alphaproteobacteria</taxon>
        <taxon>Rickettsiales</taxon>
        <taxon>Rickettsiaceae</taxon>
        <taxon>Rickettsieae</taxon>
        <taxon>Candidatus Sneabacter</taxon>
    </lineage>
</organism>
<name>A0A5C0UHW7_9RICK</name>
<dbReference type="KEGG" id="snay:FZC37_00130"/>
<sequence>MLPHYLDVLEDKKYRYRKIVLPHDQARRNAFGTTVLMEADSLAKEKGLPPIEIGKMIARDTRIYQALDFLASGKCFIDEGNCKEGIEGLEGFMHEKRSTHSASTKETDIADSFCYMASDAKANEGNCTFLNSLDKLPRDLRKMPAVFRSTKPRLR</sequence>
<dbReference type="Proteomes" id="UP000323844">
    <property type="component" value="Chromosome"/>
</dbReference>
<dbReference type="AlphaFoldDB" id="A0A5C0UHW7"/>
<dbReference type="EMBL" id="CP043312">
    <property type="protein sequence ID" value="QEK39357.1"/>
    <property type="molecule type" value="Genomic_DNA"/>
</dbReference>